<reference evidence="2" key="1">
    <citation type="submission" date="2022-06" db="EMBL/GenBank/DDBJ databases">
        <title>Whole genome shotgun sequencing (WGS) of Rathayibacter sp. ZW T2_19, isolated from stored onions (Allium cepa).</title>
        <authorList>
            <person name="Stoll D.A."/>
            <person name="Huch M."/>
        </authorList>
    </citation>
    <scope>NUCLEOTIDE SEQUENCE</scope>
    <source>
        <strain evidence="2">ZW T2_19</strain>
    </source>
</reference>
<dbReference type="Proteomes" id="UP001155240">
    <property type="component" value="Unassembled WGS sequence"/>
</dbReference>
<name>A0A9X2DUY2_9MICO</name>
<dbReference type="AlphaFoldDB" id="A0A9X2DUY2"/>
<proteinExistence type="predicted"/>
<organism evidence="2 3">
    <name type="scientific">Rathayibacter rubneri</name>
    <dbReference type="NCBI Taxonomy" id="2950106"/>
    <lineage>
        <taxon>Bacteria</taxon>
        <taxon>Bacillati</taxon>
        <taxon>Actinomycetota</taxon>
        <taxon>Actinomycetes</taxon>
        <taxon>Micrococcales</taxon>
        <taxon>Microbacteriaceae</taxon>
        <taxon>Rathayibacter</taxon>
    </lineage>
</organism>
<feature type="region of interest" description="Disordered" evidence="1">
    <location>
        <begin position="216"/>
        <end position="235"/>
    </location>
</feature>
<dbReference type="EMBL" id="JAMRYM010000008">
    <property type="protein sequence ID" value="MCM6761610.1"/>
    <property type="molecule type" value="Genomic_DNA"/>
</dbReference>
<comment type="caution">
    <text evidence="2">The sequence shown here is derived from an EMBL/GenBank/DDBJ whole genome shotgun (WGS) entry which is preliminary data.</text>
</comment>
<keyword evidence="3" id="KW-1185">Reference proteome</keyword>
<evidence type="ECO:0000256" key="1">
    <source>
        <dbReference type="SAM" id="MobiDB-lite"/>
    </source>
</evidence>
<evidence type="ECO:0000313" key="2">
    <source>
        <dbReference type="EMBL" id="MCM6761610.1"/>
    </source>
</evidence>
<sequence length="235" mass="24291">MKLRILFAILGFVLAVVGVIAVTLYTRGADQRALEDQQPVDVLVLSRDAPAGTPSEQLSEYLEVKALPQAAVAAGAATTLDGLGGLVTSVDLVTGEQLLTVRLVSPDALEVPGRVDVPAGLQEVTVILGPERVVGGALAPGDTVGMILTVSEKTHMRLQKVLVTTLQGLGSAAEDDTSGVEPLPAGSVYVTFAVSGPDAELIVSAAQSSSIWLTKQSEDTDTGGTRIITPQELLQ</sequence>
<accession>A0A9X2DUY2</accession>
<dbReference type="RefSeq" id="WP_251944005.1">
    <property type="nucleotide sequence ID" value="NZ_JAMRYM010000008.1"/>
</dbReference>
<evidence type="ECO:0000313" key="3">
    <source>
        <dbReference type="Proteomes" id="UP001155240"/>
    </source>
</evidence>
<protein>
    <submittedName>
        <fullName evidence="2">Flp pilus assembly protein CpaB</fullName>
    </submittedName>
</protein>
<gene>
    <name evidence="2" type="ORF">NB037_04185</name>
</gene>